<keyword evidence="3 11" id="KW-0813">Transport</keyword>
<evidence type="ECO:0000256" key="11">
    <source>
        <dbReference type="RuleBase" id="RU361157"/>
    </source>
</evidence>
<evidence type="ECO:0000256" key="2">
    <source>
        <dbReference type="ARBA" id="ARBA00007783"/>
    </source>
</evidence>
<organism evidence="13 14">
    <name type="scientific">Paracoccus alkanivorans</name>
    <dbReference type="NCBI Taxonomy" id="2116655"/>
    <lineage>
        <taxon>Bacteria</taxon>
        <taxon>Pseudomonadati</taxon>
        <taxon>Pseudomonadota</taxon>
        <taxon>Alphaproteobacteria</taxon>
        <taxon>Rhodobacterales</taxon>
        <taxon>Paracoccaceae</taxon>
        <taxon>Paracoccus</taxon>
    </lineage>
</organism>
<evidence type="ECO:0000256" key="4">
    <source>
        <dbReference type="ARBA" id="ARBA00022475"/>
    </source>
</evidence>
<dbReference type="InterPro" id="IPR013525">
    <property type="entry name" value="ABC2_TM"/>
</dbReference>
<reference evidence="13 14" key="1">
    <citation type="submission" date="2018-07" db="EMBL/GenBank/DDBJ databases">
        <authorList>
            <person name="Zhang Y."/>
            <person name="Wang L."/>
            <person name="Ma S."/>
        </authorList>
    </citation>
    <scope>NUCLEOTIDE SEQUENCE [LARGE SCALE GENOMIC DNA]</scope>
    <source>
        <strain evidence="13 14">4-2</strain>
    </source>
</reference>
<evidence type="ECO:0000256" key="7">
    <source>
        <dbReference type="ARBA" id="ARBA00022903"/>
    </source>
</evidence>
<evidence type="ECO:0000256" key="8">
    <source>
        <dbReference type="ARBA" id="ARBA00022989"/>
    </source>
</evidence>
<keyword evidence="8 11" id="KW-1133">Transmembrane helix</keyword>
<name>A0A3M0MJ94_9RHOB</name>
<feature type="domain" description="ABC transmembrane type-2" evidence="12">
    <location>
        <begin position="42"/>
        <end position="263"/>
    </location>
</feature>
<comment type="caution">
    <text evidence="11">Lacks conserved residue(s) required for the propagation of feature annotation.</text>
</comment>
<dbReference type="GO" id="GO:0015920">
    <property type="term" value="P:lipopolysaccharide transport"/>
    <property type="evidence" value="ECO:0007669"/>
    <property type="project" value="TreeGrafter"/>
</dbReference>
<evidence type="ECO:0000256" key="3">
    <source>
        <dbReference type="ARBA" id="ARBA00022448"/>
    </source>
</evidence>
<dbReference type="GO" id="GO:0015774">
    <property type="term" value="P:polysaccharide transport"/>
    <property type="evidence" value="ECO:0007669"/>
    <property type="project" value="UniProtKB-KW"/>
</dbReference>
<comment type="subcellular location">
    <subcellularLocation>
        <location evidence="11">Cell inner membrane</location>
        <topology evidence="11">Multi-pass membrane protein</topology>
    </subcellularLocation>
    <subcellularLocation>
        <location evidence="1">Cell membrane</location>
        <topology evidence="1">Multi-pass membrane protein</topology>
    </subcellularLocation>
</comment>
<gene>
    <name evidence="13" type="ORF">C9E81_06515</name>
</gene>
<keyword evidence="10 11" id="KW-0472">Membrane</keyword>
<dbReference type="Proteomes" id="UP000273516">
    <property type="component" value="Unassembled WGS sequence"/>
</dbReference>
<dbReference type="OrthoDB" id="8479094at2"/>
<feature type="transmembrane region" description="Helical" evidence="11">
    <location>
        <begin position="77"/>
        <end position="102"/>
    </location>
</feature>
<feature type="transmembrane region" description="Helical" evidence="11">
    <location>
        <begin position="122"/>
        <end position="143"/>
    </location>
</feature>
<feature type="transmembrane region" description="Helical" evidence="11">
    <location>
        <begin position="241"/>
        <end position="261"/>
    </location>
</feature>
<keyword evidence="5" id="KW-0762">Sugar transport</keyword>
<evidence type="ECO:0000256" key="1">
    <source>
        <dbReference type="ARBA" id="ARBA00004651"/>
    </source>
</evidence>
<dbReference type="PRINTS" id="PR00164">
    <property type="entry name" value="ABC2TRNSPORT"/>
</dbReference>
<evidence type="ECO:0000256" key="5">
    <source>
        <dbReference type="ARBA" id="ARBA00022597"/>
    </source>
</evidence>
<accession>A0A3M0MJ94</accession>
<dbReference type="GO" id="GO:0043190">
    <property type="term" value="C:ATP-binding cassette (ABC) transporter complex"/>
    <property type="evidence" value="ECO:0007669"/>
    <property type="project" value="InterPro"/>
</dbReference>
<evidence type="ECO:0000313" key="14">
    <source>
        <dbReference type="Proteomes" id="UP000273516"/>
    </source>
</evidence>
<dbReference type="InterPro" id="IPR000412">
    <property type="entry name" value="ABC_2_transport"/>
</dbReference>
<keyword evidence="14" id="KW-1185">Reference proteome</keyword>
<feature type="transmembrane region" description="Helical" evidence="11">
    <location>
        <begin position="43"/>
        <end position="65"/>
    </location>
</feature>
<dbReference type="Pfam" id="PF01061">
    <property type="entry name" value="ABC2_membrane"/>
    <property type="match status" value="1"/>
</dbReference>
<dbReference type="AlphaFoldDB" id="A0A3M0MJ94"/>
<keyword evidence="9" id="KW-0625">Polysaccharide transport</keyword>
<dbReference type="PANTHER" id="PTHR30413">
    <property type="entry name" value="INNER MEMBRANE TRANSPORT PERMEASE"/>
    <property type="match status" value="1"/>
</dbReference>
<comment type="similarity">
    <text evidence="2 11">Belongs to the ABC-2 integral membrane protein family.</text>
</comment>
<protein>
    <recommendedName>
        <fullName evidence="11">Transport permease protein</fullName>
    </recommendedName>
</protein>
<feature type="transmembrane region" description="Helical" evidence="11">
    <location>
        <begin position="155"/>
        <end position="180"/>
    </location>
</feature>
<dbReference type="RefSeq" id="WP_122111491.1">
    <property type="nucleotide sequence ID" value="NZ_QOKZ01000002.1"/>
</dbReference>
<evidence type="ECO:0000256" key="9">
    <source>
        <dbReference type="ARBA" id="ARBA00023047"/>
    </source>
</evidence>
<keyword evidence="6 11" id="KW-0812">Transmembrane</keyword>
<evidence type="ECO:0000256" key="6">
    <source>
        <dbReference type="ARBA" id="ARBA00022692"/>
    </source>
</evidence>
<dbReference type="PANTHER" id="PTHR30413:SF10">
    <property type="entry name" value="CAPSULE POLYSACCHARIDE EXPORT INNER-MEMBRANE PROTEIN CTRC"/>
    <property type="match status" value="1"/>
</dbReference>
<keyword evidence="7" id="KW-0972">Capsule biogenesis/degradation</keyword>
<sequence>MITLPEMPPRNTGGVNRSFATMRAVVALMMREMATRYGRSPGGYVWALLEPIGAIIILAIGFSMLLRSPPVGNSFVLFYATGFLPFTLYQSLQTMVARSIIFSRPLLMYPAVTWIDAVLARFILNALTSLLATIILFAGILLFSDARAVIEITFILKSLALGMLLGLSVGLLNCALFGLLPVWEQIWSIATRPLFLISGVFFTFDSMPRMMQSILWYNPLMHIVGAMRKGFYPTYSGGYINLSYVLGVCLVLMFLGVVLLCRFHRDILNNN</sequence>
<dbReference type="InterPro" id="IPR047817">
    <property type="entry name" value="ABC2_TM_bact-type"/>
</dbReference>
<dbReference type="PROSITE" id="PS51012">
    <property type="entry name" value="ABC_TM2"/>
    <property type="match status" value="1"/>
</dbReference>
<evidence type="ECO:0000259" key="12">
    <source>
        <dbReference type="PROSITE" id="PS51012"/>
    </source>
</evidence>
<dbReference type="EMBL" id="QOKZ01000002">
    <property type="protein sequence ID" value="RMC36324.1"/>
    <property type="molecule type" value="Genomic_DNA"/>
</dbReference>
<keyword evidence="4 11" id="KW-1003">Cell membrane</keyword>
<comment type="caution">
    <text evidence="13">The sequence shown here is derived from an EMBL/GenBank/DDBJ whole genome shotgun (WGS) entry which is preliminary data.</text>
</comment>
<proteinExistence type="inferred from homology"/>
<dbReference type="GO" id="GO:0140359">
    <property type="term" value="F:ABC-type transporter activity"/>
    <property type="evidence" value="ECO:0007669"/>
    <property type="project" value="InterPro"/>
</dbReference>
<evidence type="ECO:0000256" key="10">
    <source>
        <dbReference type="ARBA" id="ARBA00023136"/>
    </source>
</evidence>
<evidence type="ECO:0000313" key="13">
    <source>
        <dbReference type="EMBL" id="RMC36324.1"/>
    </source>
</evidence>